<dbReference type="SUPFAM" id="SSF48208">
    <property type="entry name" value="Six-hairpin glycosidases"/>
    <property type="match status" value="1"/>
</dbReference>
<comment type="catalytic activity">
    <reaction evidence="1 10">
        <text>Endohydrolysis of (1-&gt;4)-beta-D-glucosidic linkages in cellulose, lichenin and cereal beta-D-glucans.</text>
        <dbReference type="EC" id="3.2.1.4"/>
    </reaction>
</comment>
<feature type="signal peptide" evidence="10">
    <location>
        <begin position="1"/>
        <end position="25"/>
    </location>
</feature>
<evidence type="ECO:0000256" key="9">
    <source>
        <dbReference type="PROSITE-ProRule" id="PRU10060"/>
    </source>
</evidence>
<feature type="domain" description="Glycoside hydrolase family 9" evidence="11">
    <location>
        <begin position="29"/>
        <end position="541"/>
    </location>
</feature>
<dbReference type="Gene3D" id="1.50.10.10">
    <property type="match status" value="2"/>
</dbReference>
<evidence type="ECO:0000313" key="12">
    <source>
        <dbReference type="EMBL" id="VFU23902.1"/>
    </source>
</evidence>
<evidence type="ECO:0000256" key="2">
    <source>
        <dbReference type="ARBA" id="ARBA00007072"/>
    </source>
</evidence>
<evidence type="ECO:0000256" key="4">
    <source>
        <dbReference type="ARBA" id="ARBA00023001"/>
    </source>
</evidence>
<keyword evidence="10" id="KW-0732">Signal</keyword>
<keyword evidence="4 10" id="KW-0136">Cellulose degradation</keyword>
<dbReference type="InterPro" id="IPR018221">
    <property type="entry name" value="Glyco_hydro_9_His_AS"/>
</dbReference>
<dbReference type="GO" id="GO:0030245">
    <property type="term" value="P:cellulose catabolic process"/>
    <property type="evidence" value="ECO:0007669"/>
    <property type="project" value="UniProtKB-KW"/>
</dbReference>
<keyword evidence="6 8" id="KW-0326">Glycosidase</keyword>
<feature type="active site" evidence="8">
    <location>
        <position position="468"/>
    </location>
</feature>
<dbReference type="InterPro" id="IPR001701">
    <property type="entry name" value="Glyco_hydro_9"/>
</dbReference>
<dbReference type="EC" id="3.2.1.4" evidence="10"/>
<keyword evidence="5 8" id="KW-0119">Carbohydrate metabolism</keyword>
<dbReference type="InterPro" id="IPR012341">
    <property type="entry name" value="6hp_glycosidase-like_sf"/>
</dbReference>
<evidence type="ECO:0000256" key="5">
    <source>
        <dbReference type="ARBA" id="ARBA00023277"/>
    </source>
</evidence>
<evidence type="ECO:0000256" key="1">
    <source>
        <dbReference type="ARBA" id="ARBA00000966"/>
    </source>
</evidence>
<proteinExistence type="inferred from homology"/>
<dbReference type="InterPro" id="IPR008928">
    <property type="entry name" value="6-hairpin_glycosidase_sf"/>
</dbReference>
<evidence type="ECO:0000259" key="11">
    <source>
        <dbReference type="Pfam" id="PF00759"/>
    </source>
</evidence>
<keyword evidence="7 8" id="KW-0624">Polysaccharide degradation</keyword>
<evidence type="ECO:0000256" key="7">
    <source>
        <dbReference type="ARBA" id="ARBA00023326"/>
    </source>
</evidence>
<comment type="similarity">
    <text evidence="2 8 10">Belongs to the glycosyl hydrolase 9 (cellulase E) family.</text>
</comment>
<dbReference type="PROSITE" id="PS00698">
    <property type="entry name" value="GH9_3"/>
    <property type="match status" value="1"/>
</dbReference>
<name>A0A6N2K6I0_SALVM</name>
<evidence type="ECO:0000256" key="10">
    <source>
        <dbReference type="RuleBase" id="RU361166"/>
    </source>
</evidence>
<gene>
    <name evidence="12" type="ORF">SVIM_LOCUS40231</name>
</gene>
<reference evidence="12" key="1">
    <citation type="submission" date="2019-03" db="EMBL/GenBank/DDBJ databases">
        <authorList>
            <person name="Mank J."/>
            <person name="Almeida P."/>
        </authorList>
    </citation>
    <scope>NUCLEOTIDE SEQUENCE</scope>
    <source>
        <strain evidence="12">78183</strain>
    </source>
</reference>
<dbReference type="EMBL" id="CAADRP010000141">
    <property type="protein sequence ID" value="VFU23902.1"/>
    <property type="molecule type" value="Genomic_DNA"/>
</dbReference>
<organism evidence="12">
    <name type="scientific">Salix viminalis</name>
    <name type="common">Common osier</name>
    <name type="synonym">Basket willow</name>
    <dbReference type="NCBI Taxonomy" id="40686"/>
    <lineage>
        <taxon>Eukaryota</taxon>
        <taxon>Viridiplantae</taxon>
        <taxon>Streptophyta</taxon>
        <taxon>Embryophyta</taxon>
        <taxon>Tracheophyta</taxon>
        <taxon>Spermatophyta</taxon>
        <taxon>Magnoliopsida</taxon>
        <taxon>eudicotyledons</taxon>
        <taxon>Gunneridae</taxon>
        <taxon>Pentapetalae</taxon>
        <taxon>rosids</taxon>
        <taxon>fabids</taxon>
        <taxon>Malpighiales</taxon>
        <taxon>Salicaceae</taxon>
        <taxon>Saliceae</taxon>
        <taxon>Salix</taxon>
    </lineage>
</organism>
<keyword evidence="3 8" id="KW-0378">Hydrolase</keyword>
<feature type="active site" evidence="9">
    <location>
        <position position="529"/>
    </location>
</feature>
<dbReference type="PROSITE" id="PS00592">
    <property type="entry name" value="GH9_2"/>
    <property type="match status" value="1"/>
</dbReference>
<dbReference type="AlphaFoldDB" id="A0A6N2K6I0"/>
<protein>
    <recommendedName>
        <fullName evidence="10">Endoglucanase</fullName>
        <ecNumber evidence="10">3.2.1.4</ecNumber>
    </recommendedName>
</protein>
<dbReference type="GO" id="GO:0008810">
    <property type="term" value="F:cellulase activity"/>
    <property type="evidence" value="ECO:0007669"/>
    <property type="project" value="UniProtKB-EC"/>
</dbReference>
<evidence type="ECO:0000256" key="8">
    <source>
        <dbReference type="PROSITE-ProRule" id="PRU10059"/>
    </source>
</evidence>
<dbReference type="PANTHER" id="PTHR22298">
    <property type="entry name" value="ENDO-1,4-BETA-GLUCANASE"/>
    <property type="match status" value="1"/>
</dbReference>
<sequence length="550" mass="60707">MTMRRGASFCLLLSLSLVLLGFVQAKPNYKDALAKSLLFFQGQRSGRLPASQRVSWRSDSGLSDGFSAHVDLTGGYYDAGDNIKFNFPMAFTTTMLSWSSLEYGKRMGPELANARAAIRWATDYLLKCATATPGKLYVGVGDPNVDHKCWERPEDMDTARTVYSVSARNPGSDVAGETAAALAAASMVFRKVDSKYSGLLLRTARKVFQFAMQYQGAYSDSLGPAVCPFYCSYSGYKVRLVSAKVETAVLGSILVSNVRSKLIYRLHRSRRENDLVILMNYCGELHGCSGQQTKCPTKILKSMGADNQPDLFSWDNKYAGAHVLLSRRALLNNDKNFQQFEGAAEISCAGSYPTHHIKLHNIHRNFIQQHNFISTHAGGLMYKLPESNLQYVTSITFLLTTYAKYMKSTKHTFNCGNLLVTPNSLLYVAKRQASYKRLFSSVDYILGENPIGMSYMVGFGPNFPKRIHHRGSSLPSLTSHPQAIGCDGGFQPFFYSANPNPNILTGAIVGGPNQNDGYPDQRNDYSHSEPATYINAAMVGPLSYFAGTLN</sequence>
<evidence type="ECO:0000256" key="6">
    <source>
        <dbReference type="ARBA" id="ARBA00023295"/>
    </source>
</evidence>
<evidence type="ECO:0000256" key="3">
    <source>
        <dbReference type="ARBA" id="ARBA00022801"/>
    </source>
</evidence>
<accession>A0A6N2K6I0</accession>
<dbReference type="Pfam" id="PF00759">
    <property type="entry name" value="Glyco_hydro_9"/>
    <property type="match status" value="1"/>
</dbReference>
<feature type="active site" evidence="9">
    <location>
        <position position="520"/>
    </location>
</feature>
<dbReference type="InterPro" id="IPR033126">
    <property type="entry name" value="Glyco_hydro_9_Asp/Glu_AS"/>
</dbReference>
<feature type="chain" id="PRO_5027138682" description="Endoglucanase" evidence="10">
    <location>
        <begin position="26"/>
        <end position="550"/>
    </location>
</feature>